<dbReference type="PANTHER" id="PTHR48125:SF10">
    <property type="entry name" value="OS12G0136300 PROTEIN"/>
    <property type="match status" value="1"/>
</dbReference>
<evidence type="ECO:0000313" key="3">
    <source>
        <dbReference type="Proteomes" id="UP000807716"/>
    </source>
</evidence>
<feature type="compositionally biased region" description="Polar residues" evidence="1">
    <location>
        <begin position="1901"/>
        <end position="1912"/>
    </location>
</feature>
<feature type="compositionally biased region" description="Low complexity" evidence="1">
    <location>
        <begin position="1639"/>
        <end position="1659"/>
    </location>
</feature>
<feature type="compositionally biased region" description="Polar residues" evidence="1">
    <location>
        <begin position="1686"/>
        <end position="1700"/>
    </location>
</feature>
<evidence type="ECO:0000313" key="2">
    <source>
        <dbReference type="EMBL" id="KAG0257794.1"/>
    </source>
</evidence>
<feature type="compositionally biased region" description="Low complexity" evidence="1">
    <location>
        <begin position="1671"/>
        <end position="1685"/>
    </location>
</feature>
<feature type="compositionally biased region" description="Acidic residues" evidence="1">
    <location>
        <begin position="1810"/>
        <end position="1819"/>
    </location>
</feature>
<feature type="compositionally biased region" description="Basic and acidic residues" evidence="1">
    <location>
        <begin position="206"/>
        <end position="215"/>
    </location>
</feature>
<feature type="compositionally biased region" description="Low complexity" evidence="1">
    <location>
        <begin position="1193"/>
        <end position="1214"/>
    </location>
</feature>
<feature type="compositionally biased region" description="Polar residues" evidence="1">
    <location>
        <begin position="277"/>
        <end position="302"/>
    </location>
</feature>
<feature type="compositionally biased region" description="Polar residues" evidence="1">
    <location>
        <begin position="1587"/>
        <end position="1611"/>
    </location>
</feature>
<sequence>MNNNTHLHMTIESTAQQPQQEADGAAADQPPAKIYYPGTRGLKEKKKKNKDVQSTTSLVSSATTSSNTDHFQNYDPVVTTGRKSWKHSLKRATSSVLYMAMPPSNAEQLPMVVPETPMSPDKLPSTPIVVRTPIKDPPSLAPSTSTGSSRSRNSTASTDQPHAAESSSISQMPPMPTLDLSALQRARTSGGSATPRDPAHVHVKSNRKDKERKSTSEQPTTSLMTGIGNNSRRTKSFSATTLASSSGSSSKPSKAADVIPPMPIVSPFLPRDLPVPSGQSQSSGTRSNRNSMDQKFSTTLSTSSNHQHQQPAQSSQQPRPNQDSSDDDLELSSLPLPPSYTHGRGEDHVAIVPVAMLSSMFSTSPSDEPPLPTLPLPPTGNNSITRSSSGSNGGGANGATLSRSSTSSTTHTTSTIQTTIMTATRATAVTAMEIPILPAQKPKRPKLGEPQRSSPVLIRPLVVGENEDEQAFENLLRTVIIPNNRPTSLTDPTPLPYQPLNAVTKNTDDDKQEDDGEGDGADVDNDYLVAESIAGDIEDVEEAMGESETCHADVVDVMDEEQLSSAMSDENEGFLGEDETVPESVQMEEGVAATEEQVVDLQVQERIITTTVPEPQLTDMEQASTEAMEQEIGDELAPCDRNDDSNLPHDKKEDMEETEKARDAEVTPALIQTTPREPKHKEIVIFGEDLFVEIAAPIWSGSEDEMEPKSPELSTMMMTTTIQLPQEPAVAVAPEPEVLPTAPVNVEVVSEPEAILEEPVVAPSPLTLTMLAVQKLTVQPTGTQATASIPTDLSLLDVDATLPLSATSVTMNTVVASLDHEPIPAIPESPTIQDASFQHDSSTDMAFTPPAETSAKARREASRQQRRQQQQEQRQQQRQKRAAAVTLQRQRIEARKARASPWIWQQEGIRQHRLESHQILSKEQVLERFHIEFDEEGPGGFFLFKLVRRLVNPPALARAVATRGPGAAAGVRGGSAKSPALAGKEASSSSSKSKGESSTSSSSSFAQRLKRQLWLQRSKKGKKPSSSGNSNSNNKHNDDNHSSNSTASETGEEDIRSFLMMNNNTSVSDLGSSLQELIDAVDSLEHDSPLWVDDEAAVSEQDGTLDETTSKAVYPQSDDEFAIRDKDNLVQHVMGLERRKGIYSTGRLDGMDLMPKKRFRALQRRSSSQRASTFIPSVAARGSSGISETAGDPSTRAATSTTTTPSSSTTSQSQFKKQAVMQLHMYSRNGLKFKFDVMDNDELHFVEASKKYTFMDPLPANRQPTLPSTLTKVREQQEDEETSSSLLRNLANELNNNDENSLTRSLNTQRGIHPMYMTNRQLRNSMYLNNNTNGSSSNGSAFSPGVGISSNNKRLSIASNLTSHSTATSSVPSGKRVFVTRLGRHTLLTYQEYKDLAKSPSFLTLGAKLMIQRNISSLKGSSSPHASYPSAIAAFSSPPLSASATDDAPLSPVSSHFSGTPMTPATADPGTATPSSTSTSASSSATTAETSDYFNIKKKPMTLPGFGSKSKSSSSNRSSLTAALNMAAITGNGGGGPSTPTASTTTPTTPVMLGGAGAGDKGPRAIVTPYNPNDYKTPSTVGKSIVGSGSNEEMSTISSDLAKSPASPTSGTFFAATTTTTTTTTTTNAVSSTPPIQTPLASWPPSLPLPLQMPSSASPQPIPMPTPMSPSSPTSATSPLTDTTMVQSSSTTAAAPINTNRKGHQVGHKFHHLFAMVHQRLCKLEVEGGVPLLGVGLVQWAPIVDPAELRWWRDTVGISMIGWIEGDDPLSEVEEMDGDSNDDDDDDDQYDEERGSMESWDEENQRLSEDFDDDDDEEFFDMHSRFAEDDEDYDYDEDYEDDDQRDDDEDIYDRSIGRSPPTSSSILMLQRPLSTATTATTATAATFHTARSRLRRVASPTPGSTESVSETAVSARAPRRRPSRRHSAQHQHQHQLTQRRPSGLSSSSSSDLAQPFQKRLSKSSPRSSTSTTPTTTKTKTKTSTKTMTIKTGTSAPPRQRPPQITVERLGYRFVRVTGYTGVLKVTVSEKVEARAVALAIEAQAHIQEWHHPPSVTDCRLAGCEDEGHEEEQEEEEKDGSSEKAMMMKRRPWEEGADGIGLEPGEAMVERMSMISAQARAFKGNYYMKTVKMFNKVAPTTSGKVKK</sequence>
<reference evidence="2" key="1">
    <citation type="journal article" date="2020" name="Fungal Divers.">
        <title>Resolving the Mortierellaceae phylogeny through synthesis of multi-gene phylogenetics and phylogenomics.</title>
        <authorList>
            <person name="Vandepol N."/>
            <person name="Liber J."/>
            <person name="Desiro A."/>
            <person name="Na H."/>
            <person name="Kennedy M."/>
            <person name="Barry K."/>
            <person name="Grigoriev I.V."/>
            <person name="Miller A.N."/>
            <person name="O'Donnell K."/>
            <person name="Stajich J.E."/>
            <person name="Bonito G."/>
        </authorList>
    </citation>
    <scope>NUCLEOTIDE SEQUENCE</scope>
    <source>
        <strain evidence="2">BC1065</strain>
    </source>
</reference>
<dbReference type="OrthoDB" id="2433047at2759"/>
<feature type="region of interest" description="Disordered" evidence="1">
    <location>
        <begin position="1528"/>
        <end position="1547"/>
    </location>
</feature>
<feature type="compositionally biased region" description="Low complexity" evidence="1">
    <location>
        <begin position="54"/>
        <end position="68"/>
    </location>
</feature>
<feature type="compositionally biased region" description="Acidic residues" evidence="1">
    <location>
        <begin position="2064"/>
        <end position="2077"/>
    </location>
</feature>
<gene>
    <name evidence="2" type="ORF">DFQ27_004935</name>
</gene>
<keyword evidence="3" id="KW-1185">Reference proteome</keyword>
<dbReference type="Proteomes" id="UP000807716">
    <property type="component" value="Unassembled WGS sequence"/>
</dbReference>
<feature type="region of interest" description="Disordered" evidence="1">
    <location>
        <begin position="2064"/>
        <end position="2084"/>
    </location>
</feature>
<feature type="region of interest" description="Disordered" evidence="1">
    <location>
        <begin position="110"/>
        <end position="345"/>
    </location>
</feature>
<feature type="compositionally biased region" description="Basic residues" evidence="1">
    <location>
        <begin position="1917"/>
        <end position="1933"/>
    </location>
</feature>
<feature type="compositionally biased region" description="Low complexity" evidence="1">
    <location>
        <begin position="867"/>
        <end position="876"/>
    </location>
</feature>
<feature type="compositionally biased region" description="Pro residues" evidence="1">
    <location>
        <begin position="1660"/>
        <end position="1670"/>
    </location>
</feature>
<feature type="region of interest" description="Disordered" evidence="1">
    <location>
        <begin position="1587"/>
        <end position="1700"/>
    </location>
</feature>
<feature type="compositionally biased region" description="Low complexity" evidence="1">
    <location>
        <begin position="1875"/>
        <end position="1889"/>
    </location>
</feature>
<feature type="compositionally biased region" description="Acidic residues" evidence="1">
    <location>
        <begin position="1828"/>
        <end position="1851"/>
    </location>
</feature>
<feature type="compositionally biased region" description="Low complexity" evidence="1">
    <location>
        <begin position="1024"/>
        <end position="1034"/>
    </location>
</feature>
<feature type="compositionally biased region" description="Low complexity" evidence="1">
    <location>
        <begin position="1934"/>
        <end position="1950"/>
    </location>
</feature>
<accession>A0A9P6U3A6</accession>
<feature type="compositionally biased region" description="Low complexity" evidence="1">
    <location>
        <begin position="398"/>
        <end position="419"/>
    </location>
</feature>
<feature type="compositionally biased region" description="Low complexity" evidence="1">
    <location>
        <begin position="141"/>
        <end position="158"/>
    </location>
</feature>
<feature type="compositionally biased region" description="Basic and acidic residues" evidence="1">
    <location>
        <begin position="638"/>
        <end position="665"/>
    </location>
</feature>
<feature type="region of interest" description="Disordered" evidence="1">
    <location>
        <begin position="1443"/>
        <end position="1493"/>
    </location>
</feature>
<dbReference type="PANTHER" id="PTHR48125">
    <property type="entry name" value="LP07818P1"/>
    <property type="match status" value="1"/>
</dbReference>
<evidence type="ECO:0000256" key="1">
    <source>
        <dbReference type="SAM" id="MobiDB-lite"/>
    </source>
</evidence>
<name>A0A9P6U3A6_9FUNG</name>
<feature type="compositionally biased region" description="Low complexity" evidence="1">
    <location>
        <begin position="1612"/>
        <end position="1627"/>
    </location>
</feature>
<comment type="caution">
    <text evidence="2">The sequence shown here is derived from an EMBL/GenBank/DDBJ whole genome shotgun (WGS) entry which is preliminary data.</text>
</comment>
<feature type="region of interest" description="Disordered" evidence="1">
    <location>
        <begin position="484"/>
        <end position="524"/>
    </location>
</feature>
<feature type="compositionally biased region" description="Polar residues" evidence="1">
    <location>
        <begin position="216"/>
        <end position="231"/>
    </location>
</feature>
<feature type="region of interest" description="Disordered" evidence="1">
    <location>
        <begin position="626"/>
        <end position="665"/>
    </location>
</feature>
<feature type="compositionally biased region" description="Low complexity" evidence="1">
    <location>
        <begin position="963"/>
        <end position="1004"/>
    </location>
</feature>
<feature type="compositionally biased region" description="Low complexity" evidence="1">
    <location>
        <begin position="1538"/>
        <end position="1547"/>
    </location>
</feature>
<feature type="compositionally biased region" description="Low complexity" evidence="1">
    <location>
        <begin position="1460"/>
        <end position="1491"/>
    </location>
</feature>
<feature type="compositionally biased region" description="Acidic residues" evidence="1">
    <location>
        <begin position="510"/>
        <end position="524"/>
    </location>
</feature>
<feature type="region of interest" description="Disordered" evidence="1">
    <location>
        <begin position="1162"/>
        <end position="1215"/>
    </location>
</feature>
<feature type="region of interest" description="Disordered" evidence="1">
    <location>
        <begin position="1"/>
        <end position="75"/>
    </location>
</feature>
<feature type="region of interest" description="Disordered" evidence="1">
    <location>
        <begin position="361"/>
        <end position="419"/>
    </location>
</feature>
<feature type="compositionally biased region" description="Acidic residues" evidence="1">
    <location>
        <begin position="1767"/>
        <end position="1791"/>
    </location>
</feature>
<feature type="compositionally biased region" description="Low complexity" evidence="1">
    <location>
        <begin position="236"/>
        <end position="256"/>
    </location>
</feature>
<feature type="region of interest" description="Disordered" evidence="1">
    <location>
        <begin position="1767"/>
        <end position="2004"/>
    </location>
</feature>
<protein>
    <submittedName>
        <fullName evidence="2">Uncharacterized protein</fullName>
    </submittedName>
</protein>
<proteinExistence type="predicted"/>
<feature type="compositionally biased region" description="Polar residues" evidence="1">
    <location>
        <begin position="1"/>
        <end position="20"/>
    </location>
</feature>
<dbReference type="EMBL" id="JAAAJB010000347">
    <property type="protein sequence ID" value="KAG0257794.1"/>
    <property type="molecule type" value="Genomic_DNA"/>
</dbReference>
<feature type="compositionally biased region" description="Low complexity" evidence="1">
    <location>
        <begin position="1962"/>
        <end position="1994"/>
    </location>
</feature>
<feature type="region of interest" description="Disordered" evidence="1">
    <location>
        <begin position="825"/>
        <end position="883"/>
    </location>
</feature>
<feature type="compositionally biased region" description="Polar residues" evidence="1">
    <location>
        <begin position="830"/>
        <end position="845"/>
    </location>
</feature>
<organism evidence="2 3">
    <name type="scientific">Actinomortierella ambigua</name>
    <dbReference type="NCBI Taxonomy" id="1343610"/>
    <lineage>
        <taxon>Eukaryota</taxon>
        <taxon>Fungi</taxon>
        <taxon>Fungi incertae sedis</taxon>
        <taxon>Mucoromycota</taxon>
        <taxon>Mortierellomycotina</taxon>
        <taxon>Mortierellomycetes</taxon>
        <taxon>Mortierellales</taxon>
        <taxon>Mortierellaceae</taxon>
        <taxon>Actinomortierella</taxon>
    </lineage>
</organism>
<feature type="compositionally biased region" description="Pro residues" evidence="1">
    <location>
        <begin position="367"/>
        <end position="378"/>
    </location>
</feature>
<feature type="region of interest" description="Disordered" evidence="1">
    <location>
        <begin position="963"/>
        <end position="1051"/>
    </location>
</feature>
<feature type="compositionally biased region" description="Low complexity" evidence="1">
    <location>
        <begin position="379"/>
        <end position="390"/>
    </location>
</feature>
<feature type="compositionally biased region" description="Low complexity" evidence="1">
    <location>
        <begin position="303"/>
        <end position="323"/>
    </location>
</feature>